<gene>
    <name evidence="2" type="ORF">SAMN05421509_11710</name>
</gene>
<reference evidence="2 3" key="1">
    <citation type="submission" date="2017-08" db="EMBL/GenBank/DDBJ databases">
        <authorList>
            <person name="de Groot N.N."/>
        </authorList>
    </citation>
    <scope>NUCLEOTIDE SEQUENCE [LARGE SCALE GENOMIC DNA]</scope>
    <source>
        <strain evidence="2 3">USBA 855</strain>
    </source>
</reference>
<accession>A0A285VYG9</accession>
<evidence type="ECO:0000256" key="1">
    <source>
        <dbReference type="SAM" id="MobiDB-lite"/>
    </source>
</evidence>
<feature type="region of interest" description="Disordered" evidence="1">
    <location>
        <begin position="1"/>
        <end position="20"/>
    </location>
</feature>
<feature type="compositionally biased region" description="Polar residues" evidence="1">
    <location>
        <begin position="1"/>
        <end position="10"/>
    </location>
</feature>
<dbReference type="EMBL" id="OBQJ01000017">
    <property type="protein sequence ID" value="SOC58306.1"/>
    <property type="molecule type" value="Genomic_DNA"/>
</dbReference>
<name>A0A285VYG9_9GAMM</name>
<dbReference type="Proteomes" id="UP000219023">
    <property type="component" value="Unassembled WGS sequence"/>
</dbReference>
<dbReference type="RefSeq" id="WP_175575852.1">
    <property type="nucleotide sequence ID" value="NZ_JAHXDJ010000001.1"/>
</dbReference>
<proteinExistence type="predicted"/>
<dbReference type="AlphaFoldDB" id="A0A285VYG9"/>
<sequence>MHQHRNASGTQRGGCAGRHRLEITAGSGMRDNGMLELHEAVVMVLDLERLRAYPIAT</sequence>
<organism evidence="2 3">
    <name type="scientific">Chromohalobacter canadensis</name>
    <dbReference type="NCBI Taxonomy" id="141389"/>
    <lineage>
        <taxon>Bacteria</taxon>
        <taxon>Pseudomonadati</taxon>
        <taxon>Pseudomonadota</taxon>
        <taxon>Gammaproteobacteria</taxon>
        <taxon>Oceanospirillales</taxon>
        <taxon>Halomonadaceae</taxon>
        <taxon>Chromohalobacter</taxon>
    </lineage>
</organism>
<protein>
    <submittedName>
        <fullName evidence="2">Uncharacterized protein</fullName>
    </submittedName>
</protein>
<evidence type="ECO:0000313" key="3">
    <source>
        <dbReference type="Proteomes" id="UP000219023"/>
    </source>
</evidence>
<evidence type="ECO:0000313" key="2">
    <source>
        <dbReference type="EMBL" id="SOC58306.1"/>
    </source>
</evidence>